<organism evidence="1 2">
    <name type="scientific">Eumeta variegata</name>
    <name type="common">Bagworm moth</name>
    <name type="synonym">Eumeta japonica</name>
    <dbReference type="NCBI Taxonomy" id="151549"/>
    <lineage>
        <taxon>Eukaryota</taxon>
        <taxon>Metazoa</taxon>
        <taxon>Ecdysozoa</taxon>
        <taxon>Arthropoda</taxon>
        <taxon>Hexapoda</taxon>
        <taxon>Insecta</taxon>
        <taxon>Pterygota</taxon>
        <taxon>Neoptera</taxon>
        <taxon>Endopterygota</taxon>
        <taxon>Lepidoptera</taxon>
        <taxon>Glossata</taxon>
        <taxon>Ditrysia</taxon>
        <taxon>Tineoidea</taxon>
        <taxon>Psychidae</taxon>
        <taxon>Oiketicinae</taxon>
        <taxon>Eumeta</taxon>
    </lineage>
</organism>
<accession>A0A4C1YHT1</accession>
<dbReference type="AlphaFoldDB" id="A0A4C1YHT1"/>
<keyword evidence="2" id="KW-1185">Reference proteome</keyword>
<evidence type="ECO:0000313" key="1">
    <source>
        <dbReference type="EMBL" id="GBP73987.1"/>
    </source>
</evidence>
<dbReference type="Proteomes" id="UP000299102">
    <property type="component" value="Unassembled WGS sequence"/>
</dbReference>
<comment type="caution">
    <text evidence="1">The sequence shown here is derived from an EMBL/GenBank/DDBJ whole genome shotgun (WGS) entry which is preliminary data.</text>
</comment>
<proteinExistence type="predicted"/>
<sequence>MQFFGYNYNSAYNYKNEDVRSTENNANYLSRAATSSGAARAAAAGYAGVERAGYVNFIFRTLFSKRFSSHFGTINMTAAAQQTRRPAAACLVRAQLQPAPKCKTARRS</sequence>
<dbReference type="EMBL" id="BGZK01001195">
    <property type="protein sequence ID" value="GBP73987.1"/>
    <property type="molecule type" value="Genomic_DNA"/>
</dbReference>
<reference evidence="1 2" key="1">
    <citation type="journal article" date="2019" name="Commun. Biol.">
        <title>The bagworm genome reveals a unique fibroin gene that provides high tensile strength.</title>
        <authorList>
            <person name="Kono N."/>
            <person name="Nakamura H."/>
            <person name="Ohtoshi R."/>
            <person name="Tomita M."/>
            <person name="Numata K."/>
            <person name="Arakawa K."/>
        </authorList>
    </citation>
    <scope>NUCLEOTIDE SEQUENCE [LARGE SCALE GENOMIC DNA]</scope>
</reference>
<evidence type="ECO:0000313" key="2">
    <source>
        <dbReference type="Proteomes" id="UP000299102"/>
    </source>
</evidence>
<protein>
    <submittedName>
        <fullName evidence="1">Uncharacterized protein</fullName>
    </submittedName>
</protein>
<gene>
    <name evidence="1" type="ORF">EVAR_76661_1</name>
</gene>
<name>A0A4C1YHT1_EUMVA</name>